<dbReference type="PANTHER" id="PTHR34975">
    <property type="entry name" value="SPORE GERMINATION PROTEIN A2"/>
    <property type="match status" value="1"/>
</dbReference>
<feature type="transmembrane region" description="Helical" evidence="8">
    <location>
        <begin position="113"/>
        <end position="131"/>
    </location>
</feature>
<dbReference type="GO" id="GO:0016020">
    <property type="term" value="C:membrane"/>
    <property type="evidence" value="ECO:0007669"/>
    <property type="project" value="UniProtKB-SubCell"/>
</dbReference>
<proteinExistence type="inferred from homology"/>
<keyword evidence="7 8" id="KW-0472">Membrane</keyword>
<feature type="transmembrane region" description="Helical" evidence="8">
    <location>
        <begin position="7"/>
        <end position="31"/>
    </location>
</feature>
<feature type="transmembrane region" description="Helical" evidence="8">
    <location>
        <begin position="181"/>
        <end position="204"/>
    </location>
</feature>
<evidence type="ECO:0000256" key="1">
    <source>
        <dbReference type="ARBA" id="ARBA00004141"/>
    </source>
</evidence>
<feature type="transmembrane region" description="Helical" evidence="8">
    <location>
        <begin position="306"/>
        <end position="324"/>
    </location>
</feature>
<evidence type="ECO:0000256" key="7">
    <source>
        <dbReference type="ARBA" id="ARBA00023136"/>
    </source>
</evidence>
<reference evidence="9" key="1">
    <citation type="submission" date="2014-08" db="EMBL/GenBank/DDBJ databases">
        <title>Comparative genomics of the Paenibacillus odorifer group.</title>
        <authorList>
            <person name="den Bakker H.C."/>
            <person name="Tsai Y.-C.Y.-C."/>
            <person name="Martin N."/>
            <person name="Korlach J."/>
            <person name="Wiedmann M."/>
        </authorList>
    </citation>
    <scope>NUCLEOTIDE SEQUENCE [LARGE SCALE GENOMIC DNA]</scope>
    <source>
        <strain evidence="9">DSM 13188</strain>
    </source>
</reference>
<evidence type="ECO:0000256" key="2">
    <source>
        <dbReference type="ARBA" id="ARBA00007998"/>
    </source>
</evidence>
<dbReference type="Pfam" id="PF03845">
    <property type="entry name" value="Spore_permease"/>
    <property type="match status" value="1"/>
</dbReference>
<dbReference type="Proteomes" id="UP000029518">
    <property type="component" value="Chromosome"/>
</dbReference>
<comment type="subcellular location">
    <subcellularLocation>
        <location evidence="1">Membrane</location>
        <topology evidence="1">Multi-pass membrane protein</topology>
    </subcellularLocation>
</comment>
<evidence type="ECO:0000313" key="9">
    <source>
        <dbReference type="EMBL" id="AIQ57911.1"/>
    </source>
</evidence>
<keyword evidence="5 8" id="KW-0812">Transmembrane</keyword>
<keyword evidence="4" id="KW-0309">Germination</keyword>
<sequence>MKINNRQLFWMIMMMEIGINLLISMTATILYAKQDAWISYILAGFMGLIITYVAAKLSSRYPRQTLMEYSVTILGKWGGKLIVIPFILQWFWVISLILRDEFLFIRLSVLYKTPAWIVIGTMLGVVLYTVYHGGIEAIGRVSELWGPILMIILALTFALTANNLNWPMLLPVYADTGPGPIMNGALAPVSLLGESVLLMMLFPFVENAGKGTRKALLLGVAFSSVMLLFGVLWVLMTFGPAISGRLQFPFFEMVKLVYLMEFIQNMDIFVMAVWLVCIFVKLSIYMFITSYGLAQWTGKTGSWKKISLIVAAVSFILTMLVITLNPPAGLLLKGVWIRYVLPVNMIGIPLFLWLVSAVKETSHTDNRR</sequence>
<accession>A0A089L8Y9</accession>
<evidence type="ECO:0000256" key="4">
    <source>
        <dbReference type="ARBA" id="ARBA00022544"/>
    </source>
</evidence>
<feature type="transmembrane region" description="Helical" evidence="8">
    <location>
        <begin position="37"/>
        <end position="57"/>
    </location>
</feature>
<dbReference type="AlphaFoldDB" id="A0A089L8Y9"/>
<organism evidence="9 10">
    <name type="scientific">Paenibacillus borealis</name>
    <dbReference type="NCBI Taxonomy" id="160799"/>
    <lineage>
        <taxon>Bacteria</taxon>
        <taxon>Bacillati</taxon>
        <taxon>Bacillota</taxon>
        <taxon>Bacilli</taxon>
        <taxon>Bacillales</taxon>
        <taxon>Paenibacillaceae</taxon>
        <taxon>Paenibacillus</taxon>
    </lineage>
</organism>
<evidence type="ECO:0000256" key="6">
    <source>
        <dbReference type="ARBA" id="ARBA00022989"/>
    </source>
</evidence>
<comment type="similarity">
    <text evidence="2">Belongs to the amino acid-polyamine-organocation (APC) superfamily. Spore germination protein (SGP) (TC 2.A.3.9) family.</text>
</comment>
<dbReference type="PANTHER" id="PTHR34975:SF2">
    <property type="entry name" value="SPORE GERMINATION PROTEIN A2"/>
    <property type="match status" value="1"/>
</dbReference>
<dbReference type="RefSeq" id="WP_042212326.1">
    <property type="nucleotide sequence ID" value="NZ_CP009285.1"/>
</dbReference>
<name>A0A089L8Y9_PAEBO</name>
<feature type="transmembrane region" description="Helical" evidence="8">
    <location>
        <begin position="77"/>
        <end position="98"/>
    </location>
</feature>
<feature type="transmembrane region" description="Helical" evidence="8">
    <location>
        <begin position="216"/>
        <end position="236"/>
    </location>
</feature>
<dbReference type="HOGENOM" id="CLU_047547_1_2_9"/>
<gene>
    <name evidence="9" type="ORF">PBOR_13970</name>
</gene>
<feature type="transmembrane region" description="Helical" evidence="8">
    <location>
        <begin position="143"/>
        <end position="161"/>
    </location>
</feature>
<feature type="transmembrane region" description="Helical" evidence="8">
    <location>
        <begin position="336"/>
        <end position="358"/>
    </location>
</feature>
<keyword evidence="10" id="KW-1185">Reference proteome</keyword>
<evidence type="ECO:0000256" key="8">
    <source>
        <dbReference type="SAM" id="Phobius"/>
    </source>
</evidence>
<dbReference type="OrthoDB" id="2078716at2"/>
<dbReference type="InterPro" id="IPR004761">
    <property type="entry name" value="Spore_GerAB"/>
</dbReference>
<dbReference type="KEGG" id="pbd:PBOR_13970"/>
<feature type="transmembrane region" description="Helical" evidence="8">
    <location>
        <begin position="268"/>
        <end position="294"/>
    </location>
</feature>
<evidence type="ECO:0000313" key="10">
    <source>
        <dbReference type="Proteomes" id="UP000029518"/>
    </source>
</evidence>
<dbReference type="NCBIfam" id="TIGR00912">
    <property type="entry name" value="2A0309"/>
    <property type="match status" value="1"/>
</dbReference>
<evidence type="ECO:0000256" key="3">
    <source>
        <dbReference type="ARBA" id="ARBA00022448"/>
    </source>
</evidence>
<keyword evidence="6 8" id="KW-1133">Transmembrane helix</keyword>
<keyword evidence="3" id="KW-0813">Transport</keyword>
<protein>
    <submittedName>
        <fullName evidence="9">Uncharacterized protein</fullName>
    </submittedName>
</protein>
<evidence type="ECO:0000256" key="5">
    <source>
        <dbReference type="ARBA" id="ARBA00022692"/>
    </source>
</evidence>
<dbReference type="EMBL" id="CP009285">
    <property type="protein sequence ID" value="AIQ57911.1"/>
    <property type="molecule type" value="Genomic_DNA"/>
</dbReference>
<dbReference type="GO" id="GO:0009847">
    <property type="term" value="P:spore germination"/>
    <property type="evidence" value="ECO:0007669"/>
    <property type="project" value="InterPro"/>
</dbReference>